<dbReference type="EMBL" id="PFFQ01000054">
    <property type="protein sequence ID" value="PIW14981.1"/>
    <property type="molecule type" value="Genomic_DNA"/>
</dbReference>
<comment type="caution">
    <text evidence="2">The sequence shown here is derived from an EMBL/GenBank/DDBJ whole genome shotgun (WGS) entry which is preliminary data.</text>
</comment>
<dbReference type="Proteomes" id="UP000231019">
    <property type="component" value="Unassembled WGS sequence"/>
</dbReference>
<organism evidence="2 3">
    <name type="scientific">bacterium (Candidatus Blackallbacteria) CG17_big_fil_post_rev_8_21_14_2_50_48_46</name>
    <dbReference type="NCBI Taxonomy" id="2014261"/>
    <lineage>
        <taxon>Bacteria</taxon>
        <taxon>Candidatus Blackallbacteria</taxon>
    </lineage>
</organism>
<proteinExistence type="predicted"/>
<evidence type="ECO:0000313" key="3">
    <source>
        <dbReference type="Proteomes" id="UP000231019"/>
    </source>
</evidence>
<accession>A0A2M7G069</accession>
<name>A0A2M7G069_9BACT</name>
<protein>
    <submittedName>
        <fullName evidence="2">Uncharacterized protein</fullName>
    </submittedName>
</protein>
<feature type="region of interest" description="Disordered" evidence="1">
    <location>
        <begin position="352"/>
        <end position="372"/>
    </location>
</feature>
<sequence>MQPLNPRALSSQPPFLPSAFPLEKPSEALSPAMLKETLTLESGQKGTLPSQPLPFEHPLLAETAKKPLKNQPKNLKAKPLEEKKQEKPPEPPPDPDLGIEKPPALVGSKRAPEKGDQAIYEQYLSVQREVRDELKGAGKTPVLSEQKSQMLTKLALRLGQEEFLNLPETVQSDVLRFLEKFELSDLVLAEVQAEGGADVKEGIVTGTGVDGHYTNSILFSLQGLISSHRLSPQLLAALDKFREAPLHESLTSQRMTLIRSALQELAFPEKIEQHSKGTCAPTTVQILLSLKNPELYLQLLADLASPSGEVARDHLNGNRGMEREADTLIDDRSGRSLSSRLIQPAFMEYANGDQSYDNQKDRNSDGKSEYSGLDEKGAVRLSEALFGAGSYAFRYVHAHPDPSWQGFEKSEILFNEIQTALSQGEPVPVGLRWGESAHKILLTALDPSDQKAYFMNPWGEMQTMPLETFRQRLDSASLPRSNQTQGFPVFEHLPGASAKKESYQAIHNWRYYKITDYLSEDPILKSLPETQKDLLREKFRSFRLSPELAARNMDMLIGLSQSGLADERLFQRIEALRDKDELAALVKLYSCSEKLSVERFKALVAAEPDKNLDTAYFELLMDNLENTQRTDALIALALENKAMKEDGRAQVKADSQAKIKDAYSALPSGTSPAELKALIQDADEQTRLAMLLKITDKWDYPEAEKAAEILLSGQNFMQLTYLLHGFEPNTRFVGLDSPEQILRYLRNEVRSKSLIAKMAKIR</sequence>
<feature type="compositionally biased region" description="Basic and acidic residues" evidence="1">
    <location>
        <begin position="358"/>
        <end position="372"/>
    </location>
</feature>
<reference evidence="2 3" key="1">
    <citation type="submission" date="2017-09" db="EMBL/GenBank/DDBJ databases">
        <title>Depth-based differentiation of microbial function through sediment-hosted aquifers and enrichment of novel symbionts in the deep terrestrial subsurface.</title>
        <authorList>
            <person name="Probst A.J."/>
            <person name="Ladd B."/>
            <person name="Jarett J.K."/>
            <person name="Geller-Mcgrath D.E."/>
            <person name="Sieber C.M."/>
            <person name="Emerson J.B."/>
            <person name="Anantharaman K."/>
            <person name="Thomas B.C."/>
            <person name="Malmstrom R."/>
            <person name="Stieglmeier M."/>
            <person name="Klingl A."/>
            <person name="Woyke T."/>
            <person name="Ryan C.M."/>
            <person name="Banfield J.F."/>
        </authorList>
    </citation>
    <scope>NUCLEOTIDE SEQUENCE [LARGE SCALE GENOMIC DNA]</scope>
    <source>
        <strain evidence="2">CG17_big_fil_post_rev_8_21_14_2_50_48_46</strain>
    </source>
</reference>
<gene>
    <name evidence="2" type="ORF">COW36_18825</name>
</gene>
<feature type="compositionally biased region" description="Polar residues" evidence="1">
    <location>
        <begin position="39"/>
        <end position="50"/>
    </location>
</feature>
<feature type="region of interest" description="Disordered" evidence="1">
    <location>
        <begin position="1"/>
        <end position="113"/>
    </location>
</feature>
<evidence type="ECO:0000256" key="1">
    <source>
        <dbReference type="SAM" id="MobiDB-lite"/>
    </source>
</evidence>
<feature type="compositionally biased region" description="Basic and acidic residues" evidence="1">
    <location>
        <begin position="78"/>
        <end position="89"/>
    </location>
</feature>
<evidence type="ECO:0000313" key="2">
    <source>
        <dbReference type="EMBL" id="PIW14981.1"/>
    </source>
</evidence>
<dbReference type="AlphaFoldDB" id="A0A2M7G069"/>